<protein>
    <recommendedName>
        <fullName evidence="2">phytanoyl-CoA dioxygenase</fullName>
        <ecNumber evidence="2">1.14.11.18</ecNumber>
    </recommendedName>
    <alternativeName>
        <fullName evidence="3">Phytanic acid oxidase</fullName>
    </alternativeName>
    <alternativeName>
        <fullName evidence="4">Phytanoyl-CoA alpha-hydroxylase</fullName>
    </alternativeName>
</protein>
<keyword evidence="6" id="KW-1185">Reference proteome</keyword>
<comment type="caution">
    <text evidence="5">The sequence shown here is derived from an EMBL/GenBank/DDBJ whole genome shotgun (WGS) entry which is preliminary data.</text>
</comment>
<organism evidence="5 6">
    <name type="scientific">Periplaneta americana</name>
    <name type="common">American cockroach</name>
    <name type="synonym">Blatta americana</name>
    <dbReference type="NCBI Taxonomy" id="6978"/>
    <lineage>
        <taxon>Eukaryota</taxon>
        <taxon>Metazoa</taxon>
        <taxon>Ecdysozoa</taxon>
        <taxon>Arthropoda</taxon>
        <taxon>Hexapoda</taxon>
        <taxon>Insecta</taxon>
        <taxon>Pterygota</taxon>
        <taxon>Neoptera</taxon>
        <taxon>Polyneoptera</taxon>
        <taxon>Dictyoptera</taxon>
        <taxon>Blattodea</taxon>
        <taxon>Blattoidea</taxon>
        <taxon>Blattidae</taxon>
        <taxon>Blattinae</taxon>
        <taxon>Periplaneta</taxon>
    </lineage>
</organism>
<dbReference type="EC" id="1.14.11.18" evidence="2"/>
<dbReference type="Proteomes" id="UP001148838">
    <property type="component" value="Unassembled WGS sequence"/>
</dbReference>
<proteinExistence type="inferred from homology"/>
<comment type="similarity">
    <text evidence="1">Belongs to the PhyH family.</text>
</comment>
<dbReference type="PANTHER" id="PTHR21308">
    <property type="entry name" value="PHYTANOYL-COA ALPHA-HYDROXYLASE"/>
    <property type="match status" value="1"/>
</dbReference>
<feature type="non-terminal residue" evidence="5">
    <location>
        <position position="257"/>
    </location>
</feature>
<evidence type="ECO:0000313" key="5">
    <source>
        <dbReference type="EMBL" id="KAJ4439554.1"/>
    </source>
</evidence>
<evidence type="ECO:0000256" key="4">
    <source>
        <dbReference type="ARBA" id="ARBA00034924"/>
    </source>
</evidence>
<evidence type="ECO:0000256" key="2">
    <source>
        <dbReference type="ARBA" id="ARBA00034809"/>
    </source>
</evidence>
<dbReference type="InterPro" id="IPR047128">
    <property type="entry name" value="PhyH"/>
</dbReference>
<dbReference type="Pfam" id="PF05721">
    <property type="entry name" value="PhyH"/>
    <property type="match status" value="1"/>
</dbReference>
<evidence type="ECO:0000256" key="3">
    <source>
        <dbReference type="ARBA" id="ARBA00034921"/>
    </source>
</evidence>
<dbReference type="Gene3D" id="2.60.120.620">
    <property type="entry name" value="q2cbj1_9rhob like domain"/>
    <property type="match status" value="1"/>
</dbReference>
<name>A0ABQ8SZ98_PERAM</name>
<dbReference type="EMBL" id="JAJSOF020000017">
    <property type="protein sequence ID" value="KAJ4439554.1"/>
    <property type="molecule type" value="Genomic_DNA"/>
</dbReference>
<reference evidence="5 6" key="1">
    <citation type="journal article" date="2022" name="Allergy">
        <title>Genome assembly and annotation of Periplaneta americana reveal a comprehensive cockroach allergen profile.</title>
        <authorList>
            <person name="Wang L."/>
            <person name="Xiong Q."/>
            <person name="Saelim N."/>
            <person name="Wang L."/>
            <person name="Nong W."/>
            <person name="Wan A.T."/>
            <person name="Shi M."/>
            <person name="Liu X."/>
            <person name="Cao Q."/>
            <person name="Hui J.H.L."/>
            <person name="Sookrung N."/>
            <person name="Leung T.F."/>
            <person name="Tungtrongchitr A."/>
            <person name="Tsui S.K.W."/>
        </authorList>
    </citation>
    <scope>NUCLEOTIDE SEQUENCE [LARGE SCALE GENOMIC DNA]</scope>
    <source>
        <strain evidence="5">PWHHKU_190912</strain>
    </source>
</reference>
<gene>
    <name evidence="5" type="ORF">ANN_07678</name>
</gene>
<sequence length="257" mass="29628">MHQVFSFFDSLKPYQSSETVSAETYPSREHFRFTLNNPLLSKSQRAFYEENGYIVIPKLVEDDLIEEFRQRFVDVCEGRIPKGNMTLMKDVSLKNTGVKGELLYYKLQDFVWDEVLCKFILHPKVLDYAECFTGPNIKAMHSMLINKPPDSGKMTSKHPLHQDLHYFSFRPADRIVAAWTAMEKVNEDNGCLVVIPGSHTGELLPHDYPKWEHGVNKAFHRVTGYEDHPLVPLRMEKGDTVFFHPILIHGSGINTTK</sequence>
<evidence type="ECO:0000256" key="1">
    <source>
        <dbReference type="ARBA" id="ARBA00005830"/>
    </source>
</evidence>
<evidence type="ECO:0000313" key="6">
    <source>
        <dbReference type="Proteomes" id="UP001148838"/>
    </source>
</evidence>
<accession>A0ABQ8SZ98</accession>
<dbReference type="PANTHER" id="PTHR21308:SF1">
    <property type="entry name" value="PHYTANOYL-COA DIOXYGENASE, PEROXISOMAL"/>
    <property type="match status" value="1"/>
</dbReference>
<dbReference type="SUPFAM" id="SSF51197">
    <property type="entry name" value="Clavaminate synthase-like"/>
    <property type="match status" value="1"/>
</dbReference>
<dbReference type="InterPro" id="IPR008775">
    <property type="entry name" value="Phytyl_CoA_dOase-like"/>
</dbReference>